<keyword evidence="2" id="KW-0963">Cytoplasm</keyword>
<feature type="binding site" evidence="2">
    <location>
        <position position="172"/>
    </location>
    <ligand>
        <name>Zn(2+)</name>
        <dbReference type="ChEBI" id="CHEBI:29105"/>
    </ligand>
</feature>
<dbReference type="OrthoDB" id="6768at2157"/>
<sequence length="188" mass="21132">MREDRVVIPGENVGVAEEYLPGENVYVDEETGDLKAKRVGVLKEERAQHIVKVFPFKPDGQLGKGDVVYAVVKQIRDPVAIVEIFYVENKRRKLIPPLTGILHVSNASSSRVRLLSDVIGYGDVIRATIADEGGPPYYLSIRGREFGVVVAKCPSCMTPMRKRGVILLCPNCRYKTRRRKVSSRYMLK</sequence>
<comment type="subunit">
    <text evidence="2">Component of the archaeal exosome complex. Forms a trimer of Rrp4 and/or Csl4 subunits. The trimer associates with an hexameric ring-like arrangement composed of 3 Rrp41-Rrp42 heterodimers. Interacts with DnaG.</text>
</comment>
<dbReference type="Gene3D" id="2.20.70.10">
    <property type="match status" value="1"/>
</dbReference>
<dbReference type="Pfam" id="PF14382">
    <property type="entry name" value="ECR1_N"/>
    <property type="match status" value="1"/>
</dbReference>
<dbReference type="AlphaFoldDB" id="A1RXJ7"/>
<accession>A1RXJ7</accession>
<feature type="binding site" evidence="2">
    <location>
        <position position="153"/>
    </location>
    <ligand>
        <name>Zn(2+)</name>
        <dbReference type="ChEBI" id="CHEBI:29105"/>
    </ligand>
</feature>
<evidence type="ECO:0000256" key="1">
    <source>
        <dbReference type="ARBA" id="ARBA00022835"/>
    </source>
</evidence>
<dbReference type="GO" id="GO:0008270">
    <property type="term" value="F:zinc ion binding"/>
    <property type="evidence" value="ECO:0007669"/>
    <property type="project" value="UniProtKB-UniRule"/>
</dbReference>
<dbReference type="STRING" id="368408.Tpen_0521"/>
<dbReference type="GO" id="GO:0003676">
    <property type="term" value="F:nucleic acid binding"/>
    <property type="evidence" value="ECO:0007669"/>
    <property type="project" value="InterPro"/>
</dbReference>
<dbReference type="PANTHER" id="PTHR12686:SF8">
    <property type="entry name" value="EXOSOME COMPLEX COMPONENT CSL4"/>
    <property type="match status" value="1"/>
</dbReference>
<evidence type="ECO:0000259" key="3">
    <source>
        <dbReference type="PROSITE" id="PS50126"/>
    </source>
</evidence>
<keyword evidence="1 2" id="KW-0271">Exosome</keyword>
<comment type="subcellular location">
    <subcellularLocation>
        <location evidence="2">Cytoplasm</location>
    </subcellularLocation>
</comment>
<feature type="domain" description="S1 motif" evidence="3">
    <location>
        <begin position="65"/>
        <end position="142"/>
    </location>
</feature>
<dbReference type="InterPro" id="IPR012340">
    <property type="entry name" value="NA-bd_OB-fold"/>
</dbReference>
<dbReference type="Gene3D" id="2.40.50.100">
    <property type="match status" value="1"/>
</dbReference>
<dbReference type="GeneID" id="4601359"/>
<gene>
    <name evidence="2" type="primary">csl4</name>
    <name evidence="4" type="ordered locus">Tpen_0521</name>
</gene>
<dbReference type="PANTHER" id="PTHR12686">
    <property type="entry name" value="3'-5' EXORIBONUCLEASE CSL4-RELATED"/>
    <property type="match status" value="1"/>
</dbReference>
<dbReference type="InterPro" id="IPR030850">
    <property type="entry name" value="Exosome_Csl4_arc"/>
</dbReference>
<dbReference type="EnsemblBacteria" id="ABL77927">
    <property type="protein sequence ID" value="ABL77927"/>
    <property type="gene ID" value="Tpen_0521"/>
</dbReference>
<keyword evidence="5" id="KW-1185">Reference proteome</keyword>
<feature type="binding site" evidence="2">
    <location>
        <position position="169"/>
    </location>
    <ligand>
        <name>Zn(2+)</name>
        <dbReference type="ChEBI" id="CHEBI:29105"/>
    </ligand>
</feature>
<evidence type="ECO:0000313" key="5">
    <source>
        <dbReference type="Proteomes" id="UP000000641"/>
    </source>
</evidence>
<dbReference type="eggNOG" id="arCOG00676">
    <property type="taxonomic scope" value="Archaea"/>
</dbReference>
<keyword evidence="2" id="KW-0862">Zinc</keyword>
<dbReference type="GO" id="GO:0006396">
    <property type="term" value="P:RNA processing"/>
    <property type="evidence" value="ECO:0007669"/>
    <property type="project" value="InterPro"/>
</dbReference>
<name>A1RXJ7_THEPD</name>
<comment type="function">
    <text evidence="2">Non-catalytic component of the exosome, which is a complex involved in RNA degradation. Increases the RNA binding and the efficiency of RNA degradation. Helpful for the interaction of the exosome with A-poor RNAs.</text>
</comment>
<dbReference type="GO" id="GO:0006401">
    <property type="term" value="P:RNA catabolic process"/>
    <property type="evidence" value="ECO:0007669"/>
    <property type="project" value="UniProtKB-UniRule"/>
</dbReference>
<dbReference type="InterPro" id="IPR025721">
    <property type="entry name" value="Exosome_cplx_N_dom"/>
</dbReference>
<dbReference type="HAMAP" id="MF_00975">
    <property type="entry name" value="Exosome_Csl4"/>
    <property type="match status" value="1"/>
</dbReference>
<reference evidence="5" key="1">
    <citation type="journal article" date="2008" name="J. Bacteriol.">
        <title>Genome sequence of Thermofilum pendens reveals an exceptional loss of biosynthetic pathways without genome reduction.</title>
        <authorList>
            <person name="Anderson I."/>
            <person name="Rodriguez J."/>
            <person name="Susanti D."/>
            <person name="Porat I."/>
            <person name="Reich C."/>
            <person name="Ulrich L.E."/>
            <person name="Elkins J.G."/>
            <person name="Mavromatis K."/>
            <person name="Lykidis A."/>
            <person name="Kim E."/>
            <person name="Thompson L.S."/>
            <person name="Nolan M."/>
            <person name="Land M."/>
            <person name="Copeland A."/>
            <person name="Lapidus A."/>
            <person name="Lucas S."/>
            <person name="Detter C."/>
            <person name="Zhulin I.B."/>
            <person name="Olsen G.J."/>
            <person name="Whitman W."/>
            <person name="Mukhopadhyay B."/>
            <person name="Bristow J."/>
            <person name="Kyrpides N."/>
        </authorList>
    </citation>
    <scope>NUCLEOTIDE SEQUENCE [LARGE SCALE GENOMIC DNA]</scope>
    <source>
        <strain evidence="5">DSM 2475 / Hrk 5</strain>
    </source>
</reference>
<dbReference type="Proteomes" id="UP000000641">
    <property type="component" value="Chromosome"/>
</dbReference>
<dbReference type="SUPFAM" id="SSF50249">
    <property type="entry name" value="Nucleic acid-binding proteins"/>
    <property type="match status" value="1"/>
</dbReference>
<dbReference type="PROSITE" id="PS50126">
    <property type="entry name" value="S1"/>
    <property type="match status" value="1"/>
</dbReference>
<dbReference type="HOGENOM" id="CLU_067135_1_1_2"/>
<dbReference type="RefSeq" id="WP_011752192.1">
    <property type="nucleotide sequence ID" value="NC_008698.1"/>
</dbReference>
<proteinExistence type="inferred from homology"/>
<organism evidence="4 5">
    <name type="scientific">Thermofilum pendens (strain DSM 2475 / Hrk 5)</name>
    <dbReference type="NCBI Taxonomy" id="368408"/>
    <lineage>
        <taxon>Archaea</taxon>
        <taxon>Thermoproteota</taxon>
        <taxon>Thermoprotei</taxon>
        <taxon>Thermofilales</taxon>
        <taxon>Thermofilaceae</taxon>
        <taxon>Thermofilum</taxon>
    </lineage>
</organism>
<dbReference type="NCBIfam" id="NF034126">
    <property type="entry name" value="PRK09521.1"/>
    <property type="match status" value="1"/>
</dbReference>
<dbReference type="EMBL" id="CP000505">
    <property type="protein sequence ID" value="ABL77927.1"/>
    <property type="molecule type" value="Genomic_DNA"/>
</dbReference>
<dbReference type="InterPro" id="IPR003029">
    <property type="entry name" value="S1_domain"/>
</dbReference>
<dbReference type="GO" id="GO:0000178">
    <property type="term" value="C:exosome (RNase complex)"/>
    <property type="evidence" value="ECO:0007669"/>
    <property type="project" value="UniProtKB-KW"/>
</dbReference>
<dbReference type="GO" id="GO:0005737">
    <property type="term" value="C:cytoplasm"/>
    <property type="evidence" value="ECO:0007669"/>
    <property type="project" value="UniProtKB-SubCell"/>
</dbReference>
<dbReference type="SMART" id="SM00316">
    <property type="entry name" value="S1"/>
    <property type="match status" value="1"/>
</dbReference>
<dbReference type="SUPFAM" id="SSF110324">
    <property type="entry name" value="Ribosomal L27 protein-like"/>
    <property type="match status" value="1"/>
</dbReference>
<feature type="binding site" evidence="2">
    <location>
        <position position="156"/>
    </location>
    <ligand>
        <name>Zn(2+)</name>
        <dbReference type="ChEBI" id="CHEBI:29105"/>
    </ligand>
</feature>
<dbReference type="InterPro" id="IPR039771">
    <property type="entry name" value="Csl4"/>
</dbReference>
<evidence type="ECO:0000313" key="4">
    <source>
        <dbReference type="EMBL" id="ABL77927.1"/>
    </source>
</evidence>
<protein>
    <recommendedName>
        <fullName evidence="2">Exosome complex component Csl4</fullName>
    </recommendedName>
</protein>
<keyword evidence="2" id="KW-0479">Metal-binding</keyword>
<evidence type="ECO:0000256" key="2">
    <source>
        <dbReference type="HAMAP-Rule" id="MF_00975"/>
    </source>
</evidence>
<dbReference type="KEGG" id="tpe:Tpen_0521"/>
<comment type="similarity">
    <text evidence="2">Belongs to the CSL4 family.</text>
</comment>
<dbReference type="Gene3D" id="2.40.50.140">
    <property type="entry name" value="Nucleic acid-binding proteins"/>
    <property type="match status" value="1"/>
</dbReference>